<dbReference type="GeneID" id="80911639"/>
<sequence>MVIIPKSLNTVDVSIIDTGCRIGGIPAAIFTNPQIPGFTTFEGISYVFLVSHTDSEGKVRRVLFDLGTRKDWENMSPHVVQGTKAVEGAILEPVENVVDILERGGIDKKSIEAFIWSHAHVDHVGDPSTFPPSASLIVGPGIKDEYFPGYPTKPDAPVLESDFANREVRQLDYSGTHLSIGGLPALDYFGDGSFYLLDAPGHALGHVVGLARTTPDTFMLFTGDVYHHAGQVRPTANAPLPDQIHVPNLIPNPLPAKLVAKMSPARCCSAPILQPGNVSSDMNAALHTIDAIRGFDDDENVFLVAAHDRTVSGVVQTFPLLANQWKEKNWKERTKWLFLQDFQKALDIVVSAISRGQM</sequence>
<gene>
    <name evidence="5" type="ORF">N0V89_008109</name>
</gene>
<dbReference type="Gene3D" id="3.60.15.10">
    <property type="entry name" value="Ribonuclease Z/Hydroxyacylglutathione hydrolase-like"/>
    <property type="match status" value="1"/>
</dbReference>
<name>A0A9W9C8J5_9PLEO</name>
<accession>A0A9W9C8J5</accession>
<dbReference type="EMBL" id="JAPEUX010000006">
    <property type="protein sequence ID" value="KAJ4349493.1"/>
    <property type="molecule type" value="Genomic_DNA"/>
</dbReference>
<reference evidence="5" key="1">
    <citation type="submission" date="2022-10" db="EMBL/GenBank/DDBJ databases">
        <title>Tapping the CABI collections for fungal endophytes: first genome assemblies for Collariella, Neodidymelliopsis, Ascochyta clinopodiicola, Didymella pomorum, Didymosphaeria variabile, Neocosmospora piperis and Neocucurbitaria cava.</title>
        <authorList>
            <person name="Hill R."/>
        </authorList>
    </citation>
    <scope>NUCLEOTIDE SEQUENCE</scope>
    <source>
        <strain evidence="5">IMI 356815</strain>
    </source>
</reference>
<dbReference type="SUPFAM" id="SSF56281">
    <property type="entry name" value="Metallo-hydrolase/oxidoreductase"/>
    <property type="match status" value="1"/>
</dbReference>
<organism evidence="5 6">
    <name type="scientific">Didymosphaeria variabile</name>
    <dbReference type="NCBI Taxonomy" id="1932322"/>
    <lineage>
        <taxon>Eukaryota</taxon>
        <taxon>Fungi</taxon>
        <taxon>Dikarya</taxon>
        <taxon>Ascomycota</taxon>
        <taxon>Pezizomycotina</taxon>
        <taxon>Dothideomycetes</taxon>
        <taxon>Pleosporomycetidae</taxon>
        <taxon>Pleosporales</taxon>
        <taxon>Massarineae</taxon>
        <taxon>Didymosphaeriaceae</taxon>
        <taxon>Didymosphaeria</taxon>
    </lineage>
</organism>
<evidence type="ECO:0000256" key="2">
    <source>
        <dbReference type="ARBA" id="ARBA00022723"/>
    </source>
</evidence>
<evidence type="ECO:0008006" key="7">
    <source>
        <dbReference type="Google" id="ProtNLM"/>
    </source>
</evidence>
<evidence type="ECO:0000256" key="4">
    <source>
        <dbReference type="ARBA" id="ARBA00022833"/>
    </source>
</evidence>
<dbReference type="AlphaFoldDB" id="A0A9W9C8J5"/>
<keyword evidence="2" id="KW-0479">Metal-binding</keyword>
<evidence type="ECO:0000256" key="1">
    <source>
        <dbReference type="ARBA" id="ARBA00007749"/>
    </source>
</evidence>
<comment type="caution">
    <text evidence="5">The sequence shown here is derived from an EMBL/GenBank/DDBJ whole genome shotgun (WGS) entry which is preliminary data.</text>
</comment>
<proteinExistence type="inferred from homology"/>
<dbReference type="Proteomes" id="UP001140513">
    <property type="component" value="Unassembled WGS sequence"/>
</dbReference>
<dbReference type="CDD" id="cd07730">
    <property type="entry name" value="metallo-hydrolase-like_MBL-fold"/>
    <property type="match status" value="1"/>
</dbReference>
<evidence type="ECO:0000256" key="3">
    <source>
        <dbReference type="ARBA" id="ARBA00022801"/>
    </source>
</evidence>
<dbReference type="GO" id="GO:0046872">
    <property type="term" value="F:metal ion binding"/>
    <property type="evidence" value="ECO:0007669"/>
    <property type="project" value="UniProtKB-KW"/>
</dbReference>
<dbReference type="PANTHER" id="PTHR42978:SF5">
    <property type="entry name" value="METALLO-BETA-LACTAMASE DOMAIN-CONTAINING PROTEIN"/>
    <property type="match status" value="1"/>
</dbReference>
<evidence type="ECO:0000313" key="6">
    <source>
        <dbReference type="Proteomes" id="UP001140513"/>
    </source>
</evidence>
<evidence type="ECO:0000313" key="5">
    <source>
        <dbReference type="EMBL" id="KAJ4349493.1"/>
    </source>
</evidence>
<dbReference type="OrthoDB" id="10250730at2759"/>
<dbReference type="PANTHER" id="PTHR42978">
    <property type="entry name" value="QUORUM-QUENCHING LACTONASE YTNP-RELATED-RELATED"/>
    <property type="match status" value="1"/>
</dbReference>
<comment type="similarity">
    <text evidence="1">Belongs to the metallo-beta-lactamase superfamily.</text>
</comment>
<dbReference type="GO" id="GO:0016787">
    <property type="term" value="F:hydrolase activity"/>
    <property type="evidence" value="ECO:0007669"/>
    <property type="project" value="UniProtKB-KW"/>
</dbReference>
<protein>
    <recommendedName>
        <fullName evidence="7">Metallo-beta-lactamase domain-containing protein</fullName>
    </recommendedName>
</protein>
<dbReference type="InterPro" id="IPR051013">
    <property type="entry name" value="MBL_superfamily_lactonases"/>
</dbReference>
<keyword evidence="3" id="KW-0378">Hydrolase</keyword>
<dbReference type="RefSeq" id="XP_056068423.1">
    <property type="nucleotide sequence ID" value="XM_056216867.1"/>
</dbReference>
<dbReference type="InterPro" id="IPR036866">
    <property type="entry name" value="RibonucZ/Hydroxyglut_hydro"/>
</dbReference>
<keyword evidence="4" id="KW-0862">Zinc</keyword>
<keyword evidence="6" id="KW-1185">Reference proteome</keyword>